<dbReference type="InterPro" id="IPR003888">
    <property type="entry name" value="FYrich_N"/>
</dbReference>
<evidence type="ECO:0000256" key="5">
    <source>
        <dbReference type="ARBA" id="ARBA00023117"/>
    </source>
</evidence>
<keyword evidence="3 7" id="KW-0863">Zinc-finger</keyword>
<dbReference type="GO" id="GO:0008270">
    <property type="term" value="F:zinc ion binding"/>
    <property type="evidence" value="ECO:0007669"/>
    <property type="project" value="UniProtKB-KW"/>
</dbReference>
<dbReference type="Pfam" id="PF00628">
    <property type="entry name" value="PHD"/>
    <property type="match status" value="2"/>
</dbReference>
<organism evidence="10 11">
    <name type="scientific">Ensete ventricosum</name>
    <name type="common">Abyssinian banana</name>
    <name type="synonym">Musa ensete</name>
    <dbReference type="NCBI Taxonomy" id="4639"/>
    <lineage>
        <taxon>Eukaryota</taxon>
        <taxon>Viridiplantae</taxon>
        <taxon>Streptophyta</taxon>
        <taxon>Embryophyta</taxon>
        <taxon>Tracheophyta</taxon>
        <taxon>Spermatophyta</taxon>
        <taxon>Magnoliopsida</taxon>
        <taxon>Liliopsida</taxon>
        <taxon>Zingiberales</taxon>
        <taxon>Musaceae</taxon>
        <taxon>Ensete</taxon>
    </lineage>
</organism>
<feature type="compositionally biased region" description="Polar residues" evidence="8">
    <location>
        <begin position="266"/>
        <end position="278"/>
    </location>
</feature>
<evidence type="ECO:0000256" key="8">
    <source>
        <dbReference type="SAM" id="MobiDB-lite"/>
    </source>
</evidence>
<dbReference type="SMART" id="SM00249">
    <property type="entry name" value="PHD"/>
    <property type="match status" value="2"/>
</dbReference>
<dbReference type="InterPro" id="IPR028942">
    <property type="entry name" value="WHIM1_dom"/>
</dbReference>
<proteinExistence type="predicted"/>
<dbReference type="GO" id="GO:0005634">
    <property type="term" value="C:nucleus"/>
    <property type="evidence" value="ECO:0007669"/>
    <property type="project" value="UniProtKB-SubCell"/>
</dbReference>
<reference evidence="10 11" key="1">
    <citation type="submission" date="2022-12" db="EMBL/GenBank/DDBJ databases">
        <title>Chromosome-scale assembly of the Ensete ventricosum genome.</title>
        <authorList>
            <person name="Dussert Y."/>
            <person name="Stocks J."/>
            <person name="Wendawek A."/>
            <person name="Woldeyes F."/>
            <person name="Nichols R.A."/>
            <person name="Borrell J.S."/>
        </authorList>
    </citation>
    <scope>NUCLEOTIDE SEQUENCE [LARGE SCALE GENOMIC DNA]</scope>
    <source>
        <strain evidence="11">cv. Maze</strain>
        <tissue evidence="10">Seeds</tissue>
    </source>
</reference>
<evidence type="ECO:0000313" key="11">
    <source>
        <dbReference type="Proteomes" id="UP001222027"/>
    </source>
</evidence>
<sequence length="2237" mass="248438">MDPAPAAASKTHEVRLAPLFIDLNEAPPPPCDTPPADPPSHGFSLDPRALACRFHASLAPAPGPAADFPGEAGIGQLLLPCGVCGRPETRGGTVVCDGCELGFHVGCVRNRLRYPAAAVDDWLCHECSASGRPTKRWTLGAARLLDINALPPSEGDVEELQSSGNVGCRVNNADVPNVSGSGQPFPQHVGQMRNDCDLAKDTGSLDDFSRITEDGKRFGSGNDITHYLGIKSNCTYVDIGEKSDVSGVVQRSLPPRRRKRDLSRAWTATSSSENQESVRVSCGGEPSSDNEVMESQYSDFRRPSRVTNAYTEENNGHGSQILNGFLPVQYEDFFVICFGRIDLRLTYHNSSQIWPVGYRSVWHDRITGSVFECEVSDGGDAGPVFKVRRHPCSALPIPIGQTVLLYNNANKCDASERTETSCVILESDLEKDDDIMMLLSDPSYSDLEQVSCFSSNLCGNSHGTSTQMEVDEPDGLYSHSEKFDDSSVRTSTLRDEIGDFYVEGRSSFSVWKMVSQTLVDSCREVYKQSGSLQFTCKHRNQITSSFADNGRPRMVDHLGSLARFCSSAGPTNMPQVIQNHTESDLSCQLLAEWLNHDRFGLDMGFVKEVIEMFPESHACSGYQFLANRVDFSKSMTVASGVILAVQRNGDGGEDKVPSYGLYKRQMMLKQQDFAADHQLSDRQPPPGKPCSRRLPAELVGDVYQIWEFLWRFYGTLGLNEPPTLEELEEELVDPWPIDSKYMEKLEKEIEDFREPDGRISLSTCESGSTASEVSPFMFIPNETASAREAAQAKFASRTYGRCTGVTLTKIHISLLKILIGEILGKVTVYLDPNSDARESRSRRGRKKDVENTVAVKEAKTEILPANELTWPDLARRYILAVLSMNFVMDSPDVFTREGLKLVRCLQGDGGVLCGSLSGVAGMEADAMLLADAERQISDSRLQENKVLPVDQKDSDAVTTSEPAVVNGNNLPEWALPLEPVKKLPTNVGTRIRKCIYDALDRNPPEWARKILEHSISKEVYKGNASGPTKKAVLSVLAEASGGKHQQKSEKRSKEKSPISLSDAVMKICRIVLRRAVSADEGKVFCNLLGSPIANVNDNEDEGVLGFPAMVSRPLDFRTIDLRLAAGAYGGSNEAFLEDVREVWHNISTAYGDRPDLMQLVETLSQKFESLYEKEVLILVEKIADHVGNEPLDTEKRKELYNIILAANEIPKAPWEEGVCKVCGIDKDDDSVLLCDSCDSEYHTYCLNPPLARIPEGNWYCPSCIRIQSKKQDLDQHTEVTKRHMKRHLGEESRAFQEALCQLACTMEEREYWEYSVEERIFLLKFLCDEVLNTALVREHLDQCTEKSNDLQQKLRTLVMEWRNLKFKEELLALSVAKESTSKFNEPGDFASEDGEANMYSGHGRLVEYQQNVNNSSVTDSGNRLKGASFIIEGCPGEDRRIDFSKSVGQLFKSNVRDTHADGRKSQVQSGERDVLDECSVPGNMNPNATLGKEDQINEQDEQSLLVSAQQDNKELMEESIHGFQHETEKRELLVKESSLLGRPDLMQAINMKMNAGVLTNADNLHGSFLGSDCGRLQSRENYITTITGLVKTSGELLASKGVLQENADDVHATSSERGSSDLGMGALKNEISQVEESIFSFESQLMMSSLRRDFLGRDSFGRLYWVIGRPGRLPWLVADGSVTVPRERNKVEDLKDPKADFITDMVSSCSVLMRTGPGGSDACSTSTCDMHDWNFCSFSLYESDNEIQEITSWLSDADPKERELKECILQWQRLIHQVTNHISNSSQVTSKSSTSSNCTVAQSLTTKATMILEAKYGPFLDSEVCEIPKRKGRKAKQNYEERMYRCECLEAIWPSRHHCLSCHQTFSTVVELEGHNDGRCTPNNPVSDESKENDDILRVKGTRSECTRGKENPDDVDIVEMSKNKSVDASSNLVRISRKACPYDFDEISKRFITRNSNKDLVQEIGLIGLNGLPSFVPSPVFFLNSALVLNPSLKSDTNVNSELTFASEGWLLSSMQRGGKGISATQDETVKGTRQANISAHNFLGNANDEQSQRTKRSNPGSGDGEEASSITNKIQQSGRSCTVPESSLRPLVGKISEILKRLKVNLLDMEAAVPMEALRPSRSQMPKRCAWRGFVKSSESIFEMVQATTLFEGMIKTEYLKNRWWYWSSQTAAVKTSTVSSLALRIYTLDDSIIYVKDQIAISLLPLSDASLKLANQGLEKANCIQVPCLAWMNI</sequence>
<name>A0AAV8RLU9_ENSVE</name>
<evidence type="ECO:0000256" key="4">
    <source>
        <dbReference type="ARBA" id="ARBA00022833"/>
    </source>
</evidence>
<dbReference type="Pfam" id="PF15612">
    <property type="entry name" value="WHIM1"/>
    <property type="match status" value="1"/>
</dbReference>
<dbReference type="GO" id="GO:0000785">
    <property type="term" value="C:chromatin"/>
    <property type="evidence" value="ECO:0007669"/>
    <property type="project" value="UniProtKB-ARBA"/>
</dbReference>
<dbReference type="Gene3D" id="3.30.40.10">
    <property type="entry name" value="Zinc/RING finger domain, C3HC4 (zinc finger)"/>
    <property type="match status" value="2"/>
</dbReference>
<dbReference type="Gene3D" id="1.20.920.10">
    <property type="entry name" value="Bromodomain-like"/>
    <property type="match status" value="1"/>
</dbReference>
<dbReference type="Gene3D" id="3.30.160.360">
    <property type="match status" value="1"/>
</dbReference>
<dbReference type="PANTHER" id="PTHR47162:SF10">
    <property type="entry name" value="METHYL-CPG-BINDING DOMAIN-CONTAINING PROTEIN 9 ISOFORM X1"/>
    <property type="match status" value="1"/>
</dbReference>
<comment type="subcellular location">
    <subcellularLocation>
        <location evidence="1">Nucleus</location>
    </subcellularLocation>
</comment>
<evidence type="ECO:0000313" key="10">
    <source>
        <dbReference type="EMBL" id="KAJ8500188.1"/>
    </source>
</evidence>
<keyword evidence="2" id="KW-0479">Metal-binding</keyword>
<protein>
    <recommendedName>
        <fullName evidence="9">PHD-type domain-containing protein</fullName>
    </recommendedName>
</protein>
<feature type="compositionally biased region" description="Basic and acidic residues" evidence="8">
    <location>
        <begin position="1046"/>
        <end position="1056"/>
    </location>
</feature>
<feature type="region of interest" description="Disordered" evidence="8">
    <location>
        <begin position="2043"/>
        <end position="2086"/>
    </location>
</feature>
<evidence type="ECO:0000256" key="6">
    <source>
        <dbReference type="ARBA" id="ARBA00023242"/>
    </source>
</evidence>
<feature type="region of interest" description="Disordered" evidence="8">
    <location>
        <begin position="250"/>
        <end position="298"/>
    </location>
</feature>
<keyword evidence="11" id="KW-1185">Reference proteome</keyword>
<dbReference type="PROSITE" id="PS51542">
    <property type="entry name" value="FYRN"/>
    <property type="match status" value="1"/>
</dbReference>
<evidence type="ECO:0000256" key="7">
    <source>
        <dbReference type="PROSITE-ProRule" id="PRU00146"/>
    </source>
</evidence>
<evidence type="ECO:0000256" key="1">
    <source>
        <dbReference type="ARBA" id="ARBA00004123"/>
    </source>
</evidence>
<dbReference type="PROSITE" id="PS50016">
    <property type="entry name" value="ZF_PHD_2"/>
    <property type="match status" value="2"/>
</dbReference>
<dbReference type="InterPro" id="IPR019787">
    <property type="entry name" value="Znf_PHD-finger"/>
</dbReference>
<evidence type="ECO:0000256" key="2">
    <source>
        <dbReference type="ARBA" id="ARBA00022723"/>
    </source>
</evidence>
<keyword evidence="5" id="KW-0103">Bromodomain</keyword>
<keyword evidence="6" id="KW-0539">Nucleus</keyword>
<accession>A0AAV8RLU9</accession>
<feature type="region of interest" description="Disordered" evidence="8">
    <location>
        <begin position="1038"/>
        <end position="1057"/>
    </location>
</feature>
<evidence type="ECO:0000256" key="3">
    <source>
        <dbReference type="ARBA" id="ARBA00022771"/>
    </source>
</evidence>
<dbReference type="PROSITE" id="PS01359">
    <property type="entry name" value="ZF_PHD_1"/>
    <property type="match status" value="2"/>
</dbReference>
<feature type="domain" description="PHD-type" evidence="9">
    <location>
        <begin position="1216"/>
        <end position="1266"/>
    </location>
</feature>
<feature type="compositionally biased region" description="Polar residues" evidence="8">
    <location>
        <begin position="287"/>
        <end position="298"/>
    </location>
</feature>
<gene>
    <name evidence="10" type="ORF">OPV22_010740</name>
</gene>
<keyword evidence="4" id="KW-0862">Zinc</keyword>
<dbReference type="InterPro" id="IPR011011">
    <property type="entry name" value="Znf_FYVE_PHD"/>
</dbReference>
<dbReference type="PANTHER" id="PTHR47162">
    <property type="entry name" value="OS02G0192300 PROTEIN"/>
    <property type="match status" value="1"/>
</dbReference>
<dbReference type="SUPFAM" id="SSF47370">
    <property type="entry name" value="Bromodomain"/>
    <property type="match status" value="1"/>
</dbReference>
<feature type="compositionally biased region" description="Polar residues" evidence="8">
    <location>
        <begin position="2070"/>
        <end position="2086"/>
    </location>
</feature>
<dbReference type="Proteomes" id="UP001222027">
    <property type="component" value="Unassembled WGS sequence"/>
</dbReference>
<feature type="domain" description="PHD-type" evidence="9">
    <location>
        <begin position="78"/>
        <end position="130"/>
    </location>
</feature>
<dbReference type="InterPro" id="IPR019786">
    <property type="entry name" value="Zinc_finger_PHD-type_CS"/>
</dbReference>
<dbReference type="CDD" id="cd15519">
    <property type="entry name" value="PHD1_Lid2p_like"/>
    <property type="match status" value="1"/>
</dbReference>
<dbReference type="InterPro" id="IPR001965">
    <property type="entry name" value="Znf_PHD"/>
</dbReference>
<dbReference type="SUPFAM" id="SSF57903">
    <property type="entry name" value="FYVE/PHD zinc finger"/>
    <property type="match status" value="2"/>
</dbReference>
<dbReference type="InterPro" id="IPR036427">
    <property type="entry name" value="Bromodomain-like_sf"/>
</dbReference>
<dbReference type="EMBL" id="JAQQAF010000003">
    <property type="protein sequence ID" value="KAJ8500188.1"/>
    <property type="molecule type" value="Genomic_DNA"/>
</dbReference>
<dbReference type="InterPro" id="IPR013083">
    <property type="entry name" value="Znf_RING/FYVE/PHD"/>
</dbReference>
<evidence type="ECO:0000259" key="9">
    <source>
        <dbReference type="PROSITE" id="PS50016"/>
    </source>
</evidence>
<comment type="caution">
    <text evidence="10">The sequence shown here is derived from an EMBL/GenBank/DDBJ whole genome shotgun (WGS) entry which is preliminary data.</text>
</comment>